<sequence length="177" mass="20526">MERSKLRTVLSLLNLHLLWMFVMFLRGHSAPNREDGEITEALHESQSNSGRKYFTFSKVLKLIQFSFFGLYQNLDLQTRVNYLEGCECVRQQCVWEGREVEEGRRWQVDPNTVCLCSSGKVTCQTSKRDCEYESEVYVNGQKFSSLTDPCLLCRCSVSGNMFSLCYGILMKLDLRKN</sequence>
<dbReference type="GeneTree" id="ENSGT00960000187354"/>
<evidence type="ECO:0000256" key="1">
    <source>
        <dbReference type="SAM" id="SignalP"/>
    </source>
</evidence>
<dbReference type="Ensembl" id="ENSXMAT00000026782.1">
    <property type="protein sequence ID" value="ENSXMAP00000028832.1"/>
    <property type="gene ID" value="ENSXMAG00000027237.1"/>
</dbReference>
<evidence type="ECO:0000313" key="2">
    <source>
        <dbReference type="Ensembl" id="ENSXMAP00000028832.1"/>
    </source>
</evidence>
<reference evidence="3" key="1">
    <citation type="submission" date="2012-01" db="EMBL/GenBank/DDBJ databases">
        <authorList>
            <person name="Walter R."/>
            <person name="Schartl M."/>
            <person name="Warren W."/>
        </authorList>
    </citation>
    <scope>NUCLEOTIDE SEQUENCE [LARGE SCALE GENOMIC DNA]</scope>
    <source>
        <strain evidence="3">JP 163 A</strain>
    </source>
</reference>
<dbReference type="AlphaFoldDB" id="A0A3B5QER3"/>
<reference evidence="3" key="2">
    <citation type="journal article" date="2013" name="Nat. Genet.">
        <title>The genome of the platyfish, Xiphophorus maculatus, provides insights into evolutionary adaptation and several complex traits.</title>
        <authorList>
            <person name="Schartl M."/>
            <person name="Walter R.B."/>
            <person name="Shen Y."/>
            <person name="Garcia T."/>
            <person name="Catchen J."/>
            <person name="Amores A."/>
            <person name="Braasch I."/>
            <person name="Chalopin D."/>
            <person name="Volff J.N."/>
            <person name="Lesch K.P."/>
            <person name="Bisazza A."/>
            <person name="Minx P."/>
            <person name="Hillier L."/>
            <person name="Wilson R.K."/>
            <person name="Fuerstenberg S."/>
            <person name="Boore J."/>
            <person name="Searle S."/>
            <person name="Postlethwait J.H."/>
            <person name="Warren W.C."/>
        </authorList>
    </citation>
    <scope>NUCLEOTIDE SEQUENCE [LARGE SCALE GENOMIC DNA]</scope>
    <source>
        <strain evidence="3">JP 163 A</strain>
    </source>
</reference>
<keyword evidence="3" id="KW-1185">Reference proteome</keyword>
<evidence type="ECO:0000313" key="3">
    <source>
        <dbReference type="Proteomes" id="UP000002852"/>
    </source>
</evidence>
<feature type="signal peptide" evidence="1">
    <location>
        <begin position="1"/>
        <end position="29"/>
    </location>
</feature>
<feature type="chain" id="PRO_5017417283" description="VWFC domain-containing protein" evidence="1">
    <location>
        <begin position="30"/>
        <end position="177"/>
    </location>
</feature>
<accession>A0A3B5QER3</accession>
<protein>
    <recommendedName>
        <fullName evidence="4">VWFC domain-containing protein</fullName>
    </recommendedName>
</protein>
<dbReference type="STRING" id="8083.ENSXMAP00000028832"/>
<dbReference type="SUPFAM" id="SSF57603">
    <property type="entry name" value="FnI-like domain"/>
    <property type="match status" value="1"/>
</dbReference>
<dbReference type="Gene3D" id="2.10.70.10">
    <property type="entry name" value="Complement Module, domain 1"/>
    <property type="match status" value="2"/>
</dbReference>
<name>A0A3B5QER3_XIPMA</name>
<organism evidence="2 3">
    <name type="scientific">Xiphophorus maculatus</name>
    <name type="common">Southern platyfish</name>
    <name type="synonym">Platypoecilus maculatus</name>
    <dbReference type="NCBI Taxonomy" id="8083"/>
    <lineage>
        <taxon>Eukaryota</taxon>
        <taxon>Metazoa</taxon>
        <taxon>Chordata</taxon>
        <taxon>Craniata</taxon>
        <taxon>Vertebrata</taxon>
        <taxon>Euteleostomi</taxon>
        <taxon>Actinopterygii</taxon>
        <taxon>Neopterygii</taxon>
        <taxon>Teleostei</taxon>
        <taxon>Neoteleostei</taxon>
        <taxon>Acanthomorphata</taxon>
        <taxon>Ovalentaria</taxon>
        <taxon>Atherinomorphae</taxon>
        <taxon>Cyprinodontiformes</taxon>
        <taxon>Poeciliidae</taxon>
        <taxon>Poeciliinae</taxon>
        <taxon>Xiphophorus</taxon>
    </lineage>
</organism>
<reference evidence="2" key="3">
    <citation type="submission" date="2025-08" db="UniProtKB">
        <authorList>
            <consortium name="Ensembl"/>
        </authorList>
    </citation>
    <scope>IDENTIFICATION</scope>
    <source>
        <strain evidence="2">JP 163 A</strain>
    </source>
</reference>
<evidence type="ECO:0008006" key="4">
    <source>
        <dbReference type="Google" id="ProtNLM"/>
    </source>
</evidence>
<reference evidence="2" key="4">
    <citation type="submission" date="2025-09" db="UniProtKB">
        <authorList>
            <consortium name="Ensembl"/>
        </authorList>
    </citation>
    <scope>IDENTIFICATION</scope>
    <source>
        <strain evidence="2">JP 163 A</strain>
    </source>
</reference>
<dbReference type="Proteomes" id="UP000002852">
    <property type="component" value="Unassembled WGS sequence"/>
</dbReference>
<keyword evidence="1" id="KW-0732">Signal</keyword>
<dbReference type="InParanoid" id="A0A3B5QER3"/>
<proteinExistence type="predicted"/>